<evidence type="ECO:0000313" key="2">
    <source>
        <dbReference type="EMBL" id="SIO39487.1"/>
    </source>
</evidence>
<gene>
    <name evidence="2" type="ORF">SAMN05444165_2803</name>
</gene>
<proteinExistence type="predicted"/>
<dbReference type="RefSeq" id="WP_074296189.1">
    <property type="nucleotide sequence ID" value="NZ_FSRU01000001.1"/>
</dbReference>
<feature type="region of interest" description="Disordered" evidence="1">
    <location>
        <begin position="65"/>
        <end position="87"/>
    </location>
</feature>
<keyword evidence="3" id="KW-1185">Reference proteome</keyword>
<evidence type="ECO:0000313" key="3">
    <source>
        <dbReference type="Proteomes" id="UP000185151"/>
    </source>
</evidence>
<accession>A0A1N6J5B8</accession>
<organism evidence="2 3">
    <name type="scientific">Paraburkholderia phenazinium</name>
    <dbReference type="NCBI Taxonomy" id="60549"/>
    <lineage>
        <taxon>Bacteria</taxon>
        <taxon>Pseudomonadati</taxon>
        <taxon>Pseudomonadota</taxon>
        <taxon>Betaproteobacteria</taxon>
        <taxon>Burkholderiales</taxon>
        <taxon>Burkholderiaceae</taxon>
        <taxon>Paraburkholderia</taxon>
    </lineage>
</organism>
<dbReference type="EMBL" id="FSRU01000001">
    <property type="protein sequence ID" value="SIO39487.1"/>
    <property type="molecule type" value="Genomic_DNA"/>
</dbReference>
<protein>
    <submittedName>
        <fullName evidence="2">Uncharacterized protein</fullName>
    </submittedName>
</protein>
<evidence type="ECO:0000256" key="1">
    <source>
        <dbReference type="SAM" id="MobiDB-lite"/>
    </source>
</evidence>
<reference evidence="2 3" key="1">
    <citation type="submission" date="2016-11" db="EMBL/GenBank/DDBJ databases">
        <authorList>
            <person name="Jaros S."/>
            <person name="Januszkiewicz K."/>
            <person name="Wedrychowicz H."/>
        </authorList>
    </citation>
    <scope>NUCLEOTIDE SEQUENCE [LARGE SCALE GENOMIC DNA]</scope>
    <source>
        <strain evidence="2 3">GAS95</strain>
    </source>
</reference>
<dbReference type="Proteomes" id="UP000185151">
    <property type="component" value="Unassembled WGS sequence"/>
</dbReference>
<name>A0A1N6J5B8_9BURK</name>
<sequence>MNHHDVELELLHLEYVFAHLSATHTVPPLSYWRGRLNALRKIPVVPQQRDRINRLEHLLGALEVSRPSSPDATPQEGPARVAIRARR</sequence>
<dbReference type="AlphaFoldDB" id="A0A1N6J5B8"/>